<accession>A0ACB7EI92</accession>
<gene>
    <name evidence="1" type="primary">PRDM10</name>
    <name evidence="1" type="ORF">GBF38_012068</name>
</gene>
<sequence length="1116" mass="125260">METKQEPSAVWSQTANNDSGNGAQVHFEGGTVAQIVYSGDQADRGQQQVVYTADGNSYTSVESAEHTLVYIHPADGTQAVFSDQPQVAYIQQDGTTQQVTVLLPSGPNMNAANLHVLSNVAEAPQAILEPVSQEQLSVSNSLPSMADMADPPTSPLGATDSTDDSDEEEDEDSEMDDWEPREPQSFNPHSLWCEECNNANPSVCLKHGPLHPIPNRPVMSKARASLPLVLYIDRFLGGVFSKRRIPKRTQFGPVEGPLVSQSELQDHYIHLKLCMLDAEKDGEKSDDTWLDLSDEDSCNWMMFVRPAQNHLEQNLVAYQYGSEIFYTTIKNIQPKQELKVWYAASYAEFVSQKIHDVTEEERKVLREQEKNWPCYECNRRFVSSEQLQQHLNMHDDKLNSVTRSRGRGRGRGRRRFGTGRRPGRPPKFIRLEPPLDAGGDKTTEMLELTEKPLEEQAEVAQNGLKVVEMEPEVEPVSEADGQLVAPAGEPVPESITTPSNTDLPGPLKEDPAQSSQSETHLTSQDMRRAKRIRNAALQHLFIRKSFRPFKCTHCGKAFRDKDKLDQHQRVHGRDAYSFSCHICNKSFMSDSALEDHLVVHTENRSYSCLLCPESFERLDLLKDHVGVHAVDGCFTCPSCKKTFSDFIQVKKHIRCFHSEKIFQCPDCEKAFCRPDKLRLHMLRHSDRKDFLCSTCGKQFKRKDKLREHMQRMHNPDREAKKADRIHRSKTLKLKVPTTDFESFVFKCRVCMMGFRRRGMLVNHLSKRHPEMRIDDVPELTLPIIKPNRDYFCQYCDKVYKSASKRKAHILKNHPGAELPPSIRKLRPAAPGEPDPMLSTHTQLTGTIATAPVCCPHCAKQYSSKTKMVQHIRKKHPEFAQLANTIQTPLTAAVISSTPAVISADGTTAETVVTTDLLTQAMTELSQTLTTDYRTAQGDYQRIQYIPVSQAGGNLSQPQHIQLQVVQVAPASSPHSQHPTVDVSQLHDPHGYSQHSIQVQHIQVAEPSGTGQGATQVNPQYTDSGIQMMTLPHTQYVIAEASTPVSGVNSNQVKTTHYVISEGQTELETKQTVPQNTTQAHTEHLEQQSTNQQATTQYIITTTTNGSGTSEVHITKP</sequence>
<dbReference type="Proteomes" id="UP000805704">
    <property type="component" value="Chromosome 6"/>
</dbReference>
<protein>
    <submittedName>
        <fullName evidence="1">PR domain zinc finger protein 10</fullName>
    </submittedName>
</protein>
<comment type="caution">
    <text evidence="1">The sequence shown here is derived from an EMBL/GenBank/DDBJ whole genome shotgun (WGS) entry which is preliminary data.</text>
</comment>
<evidence type="ECO:0000313" key="2">
    <source>
        <dbReference type="Proteomes" id="UP000805704"/>
    </source>
</evidence>
<evidence type="ECO:0000313" key="1">
    <source>
        <dbReference type="EMBL" id="KAG8001840.1"/>
    </source>
</evidence>
<keyword evidence="2" id="KW-1185">Reference proteome</keyword>
<dbReference type="EMBL" id="CM024794">
    <property type="protein sequence ID" value="KAG8001840.1"/>
    <property type="molecule type" value="Genomic_DNA"/>
</dbReference>
<reference evidence="1" key="1">
    <citation type="submission" date="2020-04" db="EMBL/GenBank/DDBJ databases">
        <title>A chromosome-scale assembly and high-density genetic map of the yellow drum (Nibea albiflora) genome.</title>
        <authorList>
            <person name="Xu D."/>
            <person name="Zhang W."/>
            <person name="Chen R."/>
            <person name="Tan P."/>
            <person name="Wang L."/>
            <person name="Song H."/>
            <person name="Tian L."/>
            <person name="Zhu Q."/>
            <person name="Wang B."/>
        </authorList>
    </citation>
    <scope>NUCLEOTIDE SEQUENCE</scope>
    <source>
        <strain evidence="1">ZJHYS-2018</strain>
    </source>
</reference>
<proteinExistence type="predicted"/>
<name>A0ACB7EI92_NIBAL</name>
<organism evidence="1 2">
    <name type="scientific">Nibea albiflora</name>
    <name type="common">Yellow drum</name>
    <name type="synonym">Corvina albiflora</name>
    <dbReference type="NCBI Taxonomy" id="240163"/>
    <lineage>
        <taxon>Eukaryota</taxon>
        <taxon>Metazoa</taxon>
        <taxon>Chordata</taxon>
        <taxon>Craniata</taxon>
        <taxon>Vertebrata</taxon>
        <taxon>Euteleostomi</taxon>
        <taxon>Actinopterygii</taxon>
        <taxon>Neopterygii</taxon>
        <taxon>Teleostei</taxon>
        <taxon>Neoteleostei</taxon>
        <taxon>Acanthomorphata</taxon>
        <taxon>Eupercaria</taxon>
        <taxon>Sciaenidae</taxon>
        <taxon>Nibea</taxon>
    </lineage>
</organism>